<evidence type="ECO:0000313" key="11">
    <source>
        <dbReference type="Proteomes" id="UP001236663"/>
    </source>
</evidence>
<dbReference type="EMBL" id="JAUFQS010000047">
    <property type="protein sequence ID" value="MDN3690517.1"/>
    <property type="molecule type" value="Genomic_DNA"/>
</dbReference>
<dbReference type="Pfam" id="PF07715">
    <property type="entry name" value="Plug"/>
    <property type="match status" value="1"/>
</dbReference>
<evidence type="ECO:0000256" key="2">
    <source>
        <dbReference type="ARBA" id="ARBA00022448"/>
    </source>
</evidence>
<evidence type="ECO:0000256" key="5">
    <source>
        <dbReference type="ARBA" id="ARBA00023136"/>
    </source>
</evidence>
<dbReference type="InterPro" id="IPR037066">
    <property type="entry name" value="Plug_dom_sf"/>
</dbReference>
<dbReference type="NCBIfam" id="TIGR04056">
    <property type="entry name" value="OMP_RagA_SusC"/>
    <property type="match status" value="1"/>
</dbReference>
<dbReference type="Gene3D" id="2.170.130.10">
    <property type="entry name" value="TonB-dependent receptor, plug domain"/>
    <property type="match status" value="1"/>
</dbReference>
<evidence type="ECO:0000256" key="8">
    <source>
        <dbReference type="SAM" id="SignalP"/>
    </source>
</evidence>
<comment type="subcellular location">
    <subcellularLocation>
        <location evidence="1 7">Cell outer membrane</location>
        <topology evidence="1 7">Multi-pass membrane protein</topology>
    </subcellularLocation>
</comment>
<evidence type="ECO:0000256" key="6">
    <source>
        <dbReference type="ARBA" id="ARBA00023237"/>
    </source>
</evidence>
<protein>
    <submittedName>
        <fullName evidence="10">TonB-dependent receptor</fullName>
    </submittedName>
</protein>
<gene>
    <name evidence="10" type="ORF">QWZ15_22045</name>
</gene>
<dbReference type="PROSITE" id="PS52016">
    <property type="entry name" value="TONB_DEPENDENT_REC_3"/>
    <property type="match status" value="1"/>
</dbReference>
<dbReference type="InterPro" id="IPR023997">
    <property type="entry name" value="TonB-dep_OMP_SusC/RagA_CS"/>
</dbReference>
<evidence type="ECO:0000256" key="3">
    <source>
        <dbReference type="ARBA" id="ARBA00022452"/>
    </source>
</evidence>
<keyword evidence="6 7" id="KW-0998">Cell outer membrane</keyword>
<accession>A0ABT8CEA3</accession>
<reference evidence="11" key="1">
    <citation type="journal article" date="2019" name="Int. J. Syst. Evol. Microbiol.">
        <title>The Global Catalogue of Microorganisms (GCM) 10K type strain sequencing project: providing services to taxonomists for standard genome sequencing and annotation.</title>
        <authorList>
            <consortium name="The Broad Institute Genomics Platform"/>
            <consortium name="The Broad Institute Genome Sequencing Center for Infectious Disease"/>
            <person name="Wu L."/>
            <person name="Ma J."/>
        </authorList>
    </citation>
    <scope>NUCLEOTIDE SEQUENCE [LARGE SCALE GENOMIC DNA]</scope>
    <source>
        <strain evidence="11">CECT 7706</strain>
    </source>
</reference>
<dbReference type="Gene3D" id="2.40.170.20">
    <property type="entry name" value="TonB-dependent receptor, beta-barrel domain"/>
    <property type="match status" value="1"/>
</dbReference>
<sequence length="1096" mass="121617">MSKLFTLAFTLQCLSMSLLLAWNGNAQVKSIEEVNVNLSLNGVKVETAFKELEKITDFNFVFAGREIQNSPLVTIESNGESLYNLLVSIATQTNLRFKQVNETIHVKNSEQGNLIGLVELEVVTISGRVTDENGDPLPGATITVLGTTSGTVSDLDGNYSLTVEEGSTLVFSYIGYLAQRITVGNQSTINVSLEPDASSLEEVVVVGYGEVKKSDLTGAVGSVDSEDIIRQNPVQAARALQGQVAGVNVNKINSRPGSDYTIDIRGLQSIGFSNEPLIVIDGVMGGRLNTLNPSDIASMDVLKDASSSAIYGARGANGVIIITTKKGVQGKTKVTYEGYAGVKTPAFLPDLMNAQEFYTAYNDVVLAENPNAQVIWTTAQLENVQNGRSVNWVDEVTDPSLQTSHVIALSGGNENTTHYFSAGYLNEKGNVLYTGFERFNLKGSADSKLNEVVKVGFNTYYTYSILNTGSFETLRNAYRARPTGTIYFDDLSNPTETNDKNVDGYAFWMGIKDTQVNNPLTEVAAKNFQDETRVSSFLGNAYVELTPFEGFSFRSSMSASVFNSRRGEFRGADSKSRLNRLPSAGNDFSFNGSYTWDNILNYKLKRGSHDLNFTAVQSALQERFESSMIRVENLAYNSSFYALNTAAQINGVGSDLVERSILSYMGRLNYIFNEKYLLTLTGRYDGSSVLAEGNQWAFFPSAAIAYRVGDEAFIQNLNLFSDLKIRLSYGRVGNDVVAPYSTQAYLNRTAYDFDGNPAFGYAPRNIGNSELRWENSEEFNLGINMGFLENRINAEVELYNKKTNDLIQNVAIPTSLGFGAVTSNVGKLLNRGIEVTVNSVNVQTQNFRWNTTINFSSNHNEILELYGGTVQEDIANRLFVGHSLRSNYYYEFDGIWQLDEAEEALSYGQVPGSVKVVDQNNDGLISSSEGIDDRVILGNQLPKWMAGINNMFTYKNWDLSVFIYTRQGVQFRNSLLQGTMGELGSNRYNRLNLNYWTENNPTNDYFGVWQNNPFREAIQYKDASFWRISNITLGYTLPPGLLNTIKFSNLRLYGQANNVFVFTREKNIWMDPEFNSSTYQDDVPHSIFQFGVSASF</sequence>
<feature type="domain" description="TonB-dependent receptor plug" evidence="9">
    <location>
        <begin position="213"/>
        <end position="319"/>
    </location>
</feature>
<dbReference type="InterPro" id="IPR008969">
    <property type="entry name" value="CarboxyPept-like_regulatory"/>
</dbReference>
<evidence type="ECO:0000256" key="4">
    <source>
        <dbReference type="ARBA" id="ARBA00022692"/>
    </source>
</evidence>
<keyword evidence="8" id="KW-0732">Signal</keyword>
<evidence type="ECO:0000259" key="9">
    <source>
        <dbReference type="Pfam" id="PF07715"/>
    </source>
</evidence>
<name>A0ABT8CEA3_9BACT</name>
<dbReference type="Proteomes" id="UP001236663">
    <property type="component" value="Unassembled WGS sequence"/>
</dbReference>
<dbReference type="InterPro" id="IPR036942">
    <property type="entry name" value="Beta-barrel_TonB_sf"/>
</dbReference>
<proteinExistence type="inferred from homology"/>
<comment type="caution">
    <text evidence="10">The sequence shown here is derived from an EMBL/GenBank/DDBJ whole genome shotgun (WGS) entry which is preliminary data.</text>
</comment>
<feature type="chain" id="PRO_5047413593" evidence="8">
    <location>
        <begin position="22"/>
        <end position="1096"/>
    </location>
</feature>
<keyword evidence="4 7" id="KW-0812">Transmembrane</keyword>
<dbReference type="InterPro" id="IPR039426">
    <property type="entry name" value="TonB-dep_rcpt-like"/>
</dbReference>
<keyword evidence="3 7" id="KW-1134">Transmembrane beta strand</keyword>
<organism evidence="10 11">
    <name type="scientific">Cyclobacterium jeungdonense</name>
    <dbReference type="NCBI Taxonomy" id="708087"/>
    <lineage>
        <taxon>Bacteria</taxon>
        <taxon>Pseudomonadati</taxon>
        <taxon>Bacteroidota</taxon>
        <taxon>Cytophagia</taxon>
        <taxon>Cytophagales</taxon>
        <taxon>Cyclobacteriaceae</taxon>
        <taxon>Cyclobacterium</taxon>
    </lineage>
</organism>
<comment type="similarity">
    <text evidence="7">Belongs to the TonB-dependent receptor family.</text>
</comment>
<dbReference type="SUPFAM" id="SSF49464">
    <property type="entry name" value="Carboxypeptidase regulatory domain-like"/>
    <property type="match status" value="1"/>
</dbReference>
<dbReference type="Gene3D" id="2.60.40.1120">
    <property type="entry name" value="Carboxypeptidase-like, regulatory domain"/>
    <property type="match status" value="1"/>
</dbReference>
<keyword evidence="2 7" id="KW-0813">Transport</keyword>
<feature type="signal peptide" evidence="8">
    <location>
        <begin position="1"/>
        <end position="21"/>
    </location>
</feature>
<dbReference type="RefSeq" id="WP_205601995.1">
    <property type="nucleotide sequence ID" value="NZ_JAUFQS010000047.1"/>
</dbReference>
<dbReference type="InterPro" id="IPR023996">
    <property type="entry name" value="TonB-dep_OMP_SusC/RagA"/>
</dbReference>
<evidence type="ECO:0000313" key="10">
    <source>
        <dbReference type="EMBL" id="MDN3690517.1"/>
    </source>
</evidence>
<evidence type="ECO:0000256" key="1">
    <source>
        <dbReference type="ARBA" id="ARBA00004571"/>
    </source>
</evidence>
<keyword evidence="11" id="KW-1185">Reference proteome</keyword>
<dbReference type="Pfam" id="PF13715">
    <property type="entry name" value="CarbopepD_reg_2"/>
    <property type="match status" value="1"/>
</dbReference>
<keyword evidence="10" id="KW-0675">Receptor</keyword>
<dbReference type="SUPFAM" id="SSF56935">
    <property type="entry name" value="Porins"/>
    <property type="match status" value="1"/>
</dbReference>
<evidence type="ECO:0000256" key="7">
    <source>
        <dbReference type="PROSITE-ProRule" id="PRU01360"/>
    </source>
</evidence>
<keyword evidence="5 7" id="KW-0472">Membrane</keyword>
<dbReference type="InterPro" id="IPR012910">
    <property type="entry name" value="Plug_dom"/>
</dbReference>
<dbReference type="NCBIfam" id="TIGR04057">
    <property type="entry name" value="SusC_RagA_signa"/>
    <property type="match status" value="1"/>
</dbReference>